<feature type="transmembrane region" description="Helical" evidence="5">
    <location>
        <begin position="26"/>
        <end position="55"/>
    </location>
</feature>
<dbReference type="SUPFAM" id="SSF81324">
    <property type="entry name" value="Voltage-gated potassium channels"/>
    <property type="match status" value="1"/>
</dbReference>
<evidence type="ECO:0000256" key="3">
    <source>
        <dbReference type="ARBA" id="ARBA00022989"/>
    </source>
</evidence>
<organism evidence="6 7">
    <name type="scientific">Spectribacter hydrogenoxidans</name>
    <dbReference type="NCBI Taxonomy" id="3075608"/>
    <lineage>
        <taxon>Bacteria</taxon>
        <taxon>Pseudomonadati</taxon>
        <taxon>Pseudomonadota</taxon>
        <taxon>Gammaproteobacteria</taxon>
        <taxon>Salinisphaerales</taxon>
        <taxon>Salinisphaeraceae</taxon>
        <taxon>Spectribacter</taxon>
    </lineage>
</organism>
<protein>
    <submittedName>
        <fullName evidence="6">Ion transporter</fullName>
    </submittedName>
</protein>
<dbReference type="EMBL" id="JAVRIB010000002">
    <property type="protein sequence ID" value="MDT0633833.1"/>
    <property type="molecule type" value="Genomic_DNA"/>
</dbReference>
<dbReference type="InterPro" id="IPR027359">
    <property type="entry name" value="Volt_channel_dom_sf"/>
</dbReference>
<reference evidence="6 7" key="1">
    <citation type="submission" date="2023-09" db="EMBL/GenBank/DDBJ databases">
        <authorList>
            <person name="Rey-Velasco X."/>
        </authorList>
    </citation>
    <scope>NUCLEOTIDE SEQUENCE [LARGE SCALE GENOMIC DNA]</scope>
    <source>
        <strain evidence="6 7">W335</strain>
    </source>
</reference>
<evidence type="ECO:0000256" key="5">
    <source>
        <dbReference type="SAM" id="Phobius"/>
    </source>
</evidence>
<name>A0ABU3BX13_9GAMM</name>
<keyword evidence="7" id="KW-1185">Reference proteome</keyword>
<feature type="transmembrane region" description="Helical" evidence="5">
    <location>
        <begin position="102"/>
        <end position="122"/>
    </location>
</feature>
<accession>A0ABU3BX13</accession>
<dbReference type="Proteomes" id="UP001251857">
    <property type="component" value="Unassembled WGS sequence"/>
</dbReference>
<evidence type="ECO:0000313" key="7">
    <source>
        <dbReference type="Proteomes" id="UP001251857"/>
    </source>
</evidence>
<keyword evidence="3 5" id="KW-1133">Transmembrane helix</keyword>
<keyword evidence="4 5" id="KW-0472">Membrane</keyword>
<feature type="transmembrane region" description="Helical" evidence="5">
    <location>
        <begin position="76"/>
        <end position="96"/>
    </location>
</feature>
<sequence length="337" mass="37949">MSAPPVIRSGGRGTLAWAGLVWDLTVLALVALNLGLIIFDSLFVIESFAAGVAWLSPGGHDWYAVNVHEHFPTIDLYFVAIFIADVLVGWGVAIWYQRYHRWFFYPFVHWYDVLGCIPLAGFRWLRVLRVLALGIRLQRLGLIDVRQWRAYAFAKKYYDILVEEVSDRVVVNVLDGIQEEVRSGGKDLTTRVLTEVVQPRRERLVNVISQRIEAAVSKAYGDNRDEIQAYVGKLVNRAVSDNAAIAGVERVPMLGAAVTRSLEWAIRDAVNSVLDEAVTGLESDEFDDMVQHIADSVLAQLLETQASVNPDINEAIVEVVELLKEQVRVQRWKETYA</sequence>
<keyword evidence="2 5" id="KW-0812">Transmembrane</keyword>
<dbReference type="RefSeq" id="WP_311651560.1">
    <property type="nucleotide sequence ID" value="NZ_JAVRIB010000002.1"/>
</dbReference>
<evidence type="ECO:0000256" key="1">
    <source>
        <dbReference type="ARBA" id="ARBA00004141"/>
    </source>
</evidence>
<dbReference type="Gene3D" id="1.20.120.350">
    <property type="entry name" value="Voltage-gated potassium channels. Chain C"/>
    <property type="match status" value="1"/>
</dbReference>
<evidence type="ECO:0000256" key="4">
    <source>
        <dbReference type="ARBA" id="ARBA00023136"/>
    </source>
</evidence>
<evidence type="ECO:0000256" key="2">
    <source>
        <dbReference type="ARBA" id="ARBA00022692"/>
    </source>
</evidence>
<comment type="subcellular location">
    <subcellularLocation>
        <location evidence="1">Membrane</location>
        <topology evidence="1">Multi-pass membrane protein</topology>
    </subcellularLocation>
</comment>
<evidence type="ECO:0000313" key="6">
    <source>
        <dbReference type="EMBL" id="MDT0633833.1"/>
    </source>
</evidence>
<comment type="caution">
    <text evidence="6">The sequence shown here is derived from an EMBL/GenBank/DDBJ whole genome shotgun (WGS) entry which is preliminary data.</text>
</comment>
<gene>
    <name evidence="6" type="ORF">RM532_02550</name>
</gene>
<proteinExistence type="predicted"/>